<keyword evidence="2" id="KW-0732">Signal</keyword>
<dbReference type="AlphaFoldDB" id="A0A7J0E4V7"/>
<dbReference type="EMBL" id="BJWL01000001">
    <property type="protein sequence ID" value="GFY81523.1"/>
    <property type="molecule type" value="Genomic_DNA"/>
</dbReference>
<feature type="chain" id="PRO_5029716966" evidence="2">
    <location>
        <begin position="17"/>
        <end position="153"/>
    </location>
</feature>
<gene>
    <name evidence="3" type="ORF">Acr_01g0013320</name>
</gene>
<keyword evidence="4" id="KW-1185">Reference proteome</keyword>
<comment type="caution">
    <text evidence="3">The sequence shown here is derived from an EMBL/GenBank/DDBJ whole genome shotgun (WGS) entry which is preliminary data.</text>
</comment>
<feature type="signal peptide" evidence="2">
    <location>
        <begin position="1"/>
        <end position="16"/>
    </location>
</feature>
<reference evidence="3 4" key="1">
    <citation type="submission" date="2019-07" db="EMBL/GenBank/DDBJ databases">
        <title>De Novo Assembly of kiwifruit Actinidia rufa.</title>
        <authorList>
            <person name="Sugita-Konishi S."/>
            <person name="Sato K."/>
            <person name="Mori E."/>
            <person name="Abe Y."/>
            <person name="Kisaki G."/>
            <person name="Hamano K."/>
            <person name="Suezawa K."/>
            <person name="Otani M."/>
            <person name="Fukuda T."/>
            <person name="Manabe T."/>
            <person name="Gomi K."/>
            <person name="Tabuchi M."/>
            <person name="Akimitsu K."/>
            <person name="Kataoka I."/>
        </authorList>
    </citation>
    <scope>NUCLEOTIDE SEQUENCE [LARGE SCALE GENOMIC DNA]</scope>
    <source>
        <strain evidence="4">cv. Fuchu</strain>
    </source>
</reference>
<name>A0A7J0E4V7_9ERIC</name>
<evidence type="ECO:0000313" key="3">
    <source>
        <dbReference type="EMBL" id="GFY81523.1"/>
    </source>
</evidence>
<feature type="region of interest" description="Disordered" evidence="1">
    <location>
        <begin position="112"/>
        <end position="153"/>
    </location>
</feature>
<protein>
    <submittedName>
        <fullName evidence="3">Uncharacterized protein</fullName>
    </submittedName>
</protein>
<feature type="compositionally biased region" description="Basic and acidic residues" evidence="1">
    <location>
        <begin position="119"/>
        <end position="140"/>
    </location>
</feature>
<evidence type="ECO:0000256" key="1">
    <source>
        <dbReference type="SAM" id="MobiDB-lite"/>
    </source>
</evidence>
<evidence type="ECO:0000313" key="4">
    <source>
        <dbReference type="Proteomes" id="UP000585474"/>
    </source>
</evidence>
<evidence type="ECO:0000256" key="2">
    <source>
        <dbReference type="SAM" id="SignalP"/>
    </source>
</evidence>
<proteinExistence type="predicted"/>
<dbReference type="Proteomes" id="UP000585474">
    <property type="component" value="Unassembled WGS sequence"/>
</dbReference>
<sequence>MLRLLWLLQLLEVCLHCQEWRLHLLYIRLCPRAEKESGSQRFKEAREFLSKKLIEQQPSQELEDKTEPEGAAILSLEHEKESGSNARQVLHKDIEVTGTTTLDGISDCAPAINDGNDSVLKREESVSTGKKDPEAADKGHGVNGLQMPRALLL</sequence>
<organism evidence="3 4">
    <name type="scientific">Actinidia rufa</name>
    <dbReference type="NCBI Taxonomy" id="165716"/>
    <lineage>
        <taxon>Eukaryota</taxon>
        <taxon>Viridiplantae</taxon>
        <taxon>Streptophyta</taxon>
        <taxon>Embryophyta</taxon>
        <taxon>Tracheophyta</taxon>
        <taxon>Spermatophyta</taxon>
        <taxon>Magnoliopsida</taxon>
        <taxon>eudicotyledons</taxon>
        <taxon>Gunneridae</taxon>
        <taxon>Pentapetalae</taxon>
        <taxon>asterids</taxon>
        <taxon>Ericales</taxon>
        <taxon>Actinidiaceae</taxon>
        <taxon>Actinidia</taxon>
    </lineage>
</organism>
<accession>A0A7J0E4V7</accession>